<dbReference type="EMBL" id="JABKKF010000002">
    <property type="protein sequence ID" value="NPD91232.1"/>
    <property type="molecule type" value="Genomic_DNA"/>
</dbReference>
<accession>A0ABX2AKY3</accession>
<name>A0ABX2AKY3_9BACT</name>
<evidence type="ECO:0000259" key="2">
    <source>
        <dbReference type="Pfam" id="PF13240"/>
    </source>
</evidence>
<protein>
    <submittedName>
        <fullName evidence="3">Zinc ribbon domain-containing protein</fullName>
    </submittedName>
</protein>
<gene>
    <name evidence="3" type="ORF">HPS56_02510</name>
</gene>
<keyword evidence="1" id="KW-0472">Membrane</keyword>
<comment type="caution">
    <text evidence="3">The sequence shown here is derived from an EMBL/GenBank/DDBJ whole genome shotgun (WGS) entry which is preliminary data.</text>
</comment>
<proteinExistence type="predicted"/>
<dbReference type="Pfam" id="PF13240">
    <property type="entry name" value="Zn_Ribbon_1"/>
    <property type="match status" value="1"/>
</dbReference>
<evidence type="ECO:0000313" key="3">
    <source>
        <dbReference type="EMBL" id="NPD91232.1"/>
    </source>
</evidence>
<organism evidence="3 4">
    <name type="scientific">Xylanibacter muris</name>
    <dbReference type="NCBI Taxonomy" id="2736290"/>
    <lineage>
        <taxon>Bacteria</taxon>
        <taxon>Pseudomonadati</taxon>
        <taxon>Bacteroidota</taxon>
        <taxon>Bacteroidia</taxon>
        <taxon>Bacteroidales</taxon>
        <taxon>Prevotellaceae</taxon>
        <taxon>Xylanibacter</taxon>
    </lineage>
</organism>
<evidence type="ECO:0000256" key="1">
    <source>
        <dbReference type="SAM" id="Phobius"/>
    </source>
</evidence>
<evidence type="ECO:0000313" key="4">
    <source>
        <dbReference type="Proteomes" id="UP000714420"/>
    </source>
</evidence>
<feature type="domain" description="Zinc-ribbon" evidence="2">
    <location>
        <begin position="3"/>
        <end position="24"/>
    </location>
</feature>
<keyword evidence="1" id="KW-1133">Transmembrane helix</keyword>
<sequence>MNCPKCNRENEDSALFCRYCGSSLKPIEKKDSNTSNVILLVWIILIGVFNIGTFLYTRFYNNWYEEGRGIYVAIQIMHNLIMILPSLAIKDKTLKIIGFLISICLIIWWVIGNIQFAMQSY</sequence>
<dbReference type="Proteomes" id="UP000714420">
    <property type="component" value="Unassembled WGS sequence"/>
</dbReference>
<reference evidence="3 4" key="1">
    <citation type="submission" date="2020-05" db="EMBL/GenBank/DDBJ databases">
        <title>Distinct polysaccharide utilization as determinants for interspecies competition between intestinal Prevotella spp.</title>
        <authorList>
            <person name="Galvez E.J.C."/>
            <person name="Iljazovic A."/>
            <person name="Strowig T."/>
        </authorList>
    </citation>
    <scope>NUCLEOTIDE SEQUENCE [LARGE SCALE GENOMIC DNA]</scope>
    <source>
        <strain evidence="3 4">PMUR</strain>
    </source>
</reference>
<keyword evidence="4" id="KW-1185">Reference proteome</keyword>
<dbReference type="InterPro" id="IPR026870">
    <property type="entry name" value="Zinc_ribbon_dom"/>
</dbReference>
<dbReference type="RefSeq" id="WP_172273379.1">
    <property type="nucleotide sequence ID" value="NZ_CASGMU010000002.1"/>
</dbReference>
<keyword evidence="1" id="KW-0812">Transmembrane</keyword>
<feature type="transmembrane region" description="Helical" evidence="1">
    <location>
        <begin position="96"/>
        <end position="118"/>
    </location>
</feature>
<feature type="transmembrane region" description="Helical" evidence="1">
    <location>
        <begin position="69"/>
        <end position="89"/>
    </location>
</feature>
<feature type="transmembrane region" description="Helical" evidence="1">
    <location>
        <begin position="37"/>
        <end position="57"/>
    </location>
</feature>